<dbReference type="Proteomes" id="UP000324907">
    <property type="component" value="Unassembled WGS sequence"/>
</dbReference>
<evidence type="ECO:0000313" key="2">
    <source>
        <dbReference type="EMBL" id="KAA0171290.1"/>
    </source>
</evidence>
<name>A0A5A8E5D6_CAFRO</name>
<comment type="caution">
    <text evidence="2">The sequence shown here is derived from an EMBL/GenBank/DDBJ whole genome shotgun (WGS) entry which is preliminary data.</text>
</comment>
<dbReference type="EMBL" id="VLTL01000007">
    <property type="protein sequence ID" value="KAA0171290.1"/>
    <property type="molecule type" value="Genomic_DNA"/>
</dbReference>
<sequence length="380" mass="39403">MSSRRKRERINYAELESLPRDADVTRRLVREAVEPAIEAITAAMPAGPPVDTGLMAAAASLGGVAKTADAFGKASARIATALLSAGSCTLTPCQPPPPGVETVPQGTLLSADWMRATGFRRPVLVARAEDCGATLPPPAALPPQRLAELCAADDSPAQVMEVAAQAEEALGWSVASYVSQYWADPGSREALLALPAADLEGSALADAEDGWQLSDEESGAADDDEEEEEEEEAFVPGAYGMDDEEDDDDDGAMGEDFVDEDEDDEAFDEEDEDFNPRRKRAKKTTAKAKRAAAARGAPKAAKAASSSVKIKIGGGAAAAANPSVKVRIGAGRGASGAVPARAAATAQPAAPVRAAKPAAPVSARASVKAMRARVKAMRRR</sequence>
<feature type="compositionally biased region" description="Basic residues" evidence="1">
    <location>
        <begin position="277"/>
        <end position="292"/>
    </location>
</feature>
<proteinExistence type="predicted"/>
<dbReference type="Gene3D" id="2.60.120.650">
    <property type="entry name" value="Cupin"/>
    <property type="match status" value="1"/>
</dbReference>
<feature type="compositionally biased region" description="Acidic residues" evidence="1">
    <location>
        <begin position="206"/>
        <end position="233"/>
    </location>
</feature>
<feature type="compositionally biased region" description="Basic residues" evidence="1">
    <location>
        <begin position="370"/>
        <end position="380"/>
    </location>
</feature>
<feature type="compositionally biased region" description="Low complexity" evidence="1">
    <location>
        <begin position="347"/>
        <end position="369"/>
    </location>
</feature>
<protein>
    <submittedName>
        <fullName evidence="2">Uncharacterized protein</fullName>
    </submittedName>
</protein>
<dbReference type="AlphaFoldDB" id="A0A5A8E5D6"/>
<evidence type="ECO:0000313" key="3">
    <source>
        <dbReference type="Proteomes" id="UP000324907"/>
    </source>
</evidence>
<reference evidence="2 3" key="1">
    <citation type="submission" date="2019-07" db="EMBL/GenBank/DDBJ databases">
        <title>Genomes of Cafeteria roenbergensis.</title>
        <authorList>
            <person name="Fischer M.G."/>
            <person name="Hackl T."/>
            <person name="Roman M."/>
        </authorList>
    </citation>
    <scope>NUCLEOTIDE SEQUENCE [LARGE SCALE GENOMIC DNA]</scope>
    <source>
        <strain evidence="2 3">RCC970-E3</strain>
    </source>
</reference>
<feature type="compositionally biased region" description="Acidic residues" evidence="1">
    <location>
        <begin position="241"/>
        <end position="273"/>
    </location>
</feature>
<evidence type="ECO:0000256" key="1">
    <source>
        <dbReference type="SAM" id="MobiDB-lite"/>
    </source>
</evidence>
<feature type="region of interest" description="Disordered" evidence="1">
    <location>
        <begin position="206"/>
        <end position="307"/>
    </location>
</feature>
<accession>A0A5A8E5D6</accession>
<organism evidence="2 3">
    <name type="scientific">Cafeteria roenbergensis</name>
    <name type="common">Marine flagellate</name>
    <dbReference type="NCBI Taxonomy" id="33653"/>
    <lineage>
        <taxon>Eukaryota</taxon>
        <taxon>Sar</taxon>
        <taxon>Stramenopiles</taxon>
        <taxon>Bigyra</taxon>
        <taxon>Opalozoa</taxon>
        <taxon>Bicosoecida</taxon>
        <taxon>Cafeteriaceae</taxon>
        <taxon>Cafeteria</taxon>
    </lineage>
</organism>
<feature type="compositionally biased region" description="Low complexity" evidence="1">
    <location>
        <begin position="293"/>
        <end position="304"/>
    </location>
</feature>
<feature type="region of interest" description="Disordered" evidence="1">
    <location>
        <begin position="347"/>
        <end position="380"/>
    </location>
</feature>
<gene>
    <name evidence="2" type="ORF">FNF28_00781</name>
</gene>